<sequence>MHLPAAGFMDPRFDCDPAHPVEPSLQAELRQDSMEVQHLAEEIRVLDARRRDLLSRRNEILSTINILPPELLSLIFELACPPRKQSAGADSKDNFTQYQHPLRLGAVSSYWREVAWSIPHLWTQISPFPSRELPRPIDLGSINKDIIAAYCRNSRSLPIDLHLNFRSFSTKSKASFEDASRIFRALLVRSAGRIRSLVCAVNGADTAGVWSLLTSDFMSSEELCNLGEVHFSESTSSSQPFSAPLFADVPQNLRRVTLHRHPWSLHENFWGLLTSLELNSLFTTQCLRILVQCTNLVEFKAFSRSTGPTITLIPPEEPITFENLQRWTGHFLANEPINFFIYTSFRLPAVKLLDLGESSDPIPSADEEIADWEQFFGSMTNLKEIRSSYWGCQIDNWAAIWDIVGSSVQELEMSFLEPSQALAFINLMTPTSNQLADKQLPSLKALRATLCLNSDRMSRFLDMVEMRRKDHIRTTNLEVAAPFENIVLHLCSHRRVAHPEKCCKRFTKVHRERIEQLVRDGLTFEINEWCEMGKEWVTLEW</sequence>
<protein>
    <submittedName>
        <fullName evidence="1">Uncharacterized protein</fullName>
    </submittedName>
</protein>
<keyword evidence="2" id="KW-1185">Reference proteome</keyword>
<reference evidence="2" key="1">
    <citation type="journal article" date="2012" name="Proc. Natl. Acad. Sci. U.S.A.">
        <title>Genome sequence of the button mushroom Agaricus bisporus reveals mechanisms governing adaptation to a humic-rich ecological niche.</title>
        <authorList>
            <person name="Morin E."/>
            <person name="Kohler A."/>
            <person name="Baker A.R."/>
            <person name="Foulongne-Oriol M."/>
            <person name="Lombard V."/>
            <person name="Nagy L.G."/>
            <person name="Ohm R.A."/>
            <person name="Patyshakuliyeva A."/>
            <person name="Brun A."/>
            <person name="Aerts A.L."/>
            <person name="Bailey A.M."/>
            <person name="Billette C."/>
            <person name="Coutinho P.M."/>
            <person name="Deakin G."/>
            <person name="Doddapaneni H."/>
            <person name="Floudas D."/>
            <person name="Grimwood J."/>
            <person name="Hilden K."/>
            <person name="Kuees U."/>
            <person name="LaButti K.M."/>
            <person name="Lapidus A."/>
            <person name="Lindquist E.A."/>
            <person name="Lucas S.M."/>
            <person name="Murat C."/>
            <person name="Riley R.W."/>
            <person name="Salamov A.A."/>
            <person name="Schmutz J."/>
            <person name="Subramanian V."/>
            <person name="Woesten H.A.B."/>
            <person name="Xu J."/>
            <person name="Eastwood D.C."/>
            <person name="Foster G.D."/>
            <person name="Sonnenberg A.S."/>
            <person name="Cullen D."/>
            <person name="de Vries R.P."/>
            <person name="Lundell T."/>
            <person name="Hibbett D.S."/>
            <person name="Henrissat B."/>
            <person name="Burton K.S."/>
            <person name="Kerrigan R.W."/>
            <person name="Challen M.P."/>
            <person name="Grigoriev I.V."/>
            <person name="Martin F."/>
        </authorList>
    </citation>
    <scope>NUCLEOTIDE SEQUENCE [LARGE SCALE GENOMIC DNA]</scope>
    <source>
        <strain evidence="2">JB137-S8 / ATCC MYA-4627 / FGSC 10392</strain>
    </source>
</reference>
<dbReference type="OMA" id="FEINEWC"/>
<dbReference type="Proteomes" id="UP000008493">
    <property type="component" value="Unassembled WGS sequence"/>
</dbReference>
<dbReference type="AlphaFoldDB" id="K5X2C5"/>
<evidence type="ECO:0000313" key="1">
    <source>
        <dbReference type="EMBL" id="EKM77298.1"/>
    </source>
</evidence>
<dbReference type="GeneID" id="18822520"/>
<gene>
    <name evidence="1" type="ORF">AGABI1DRAFT_108155</name>
</gene>
<dbReference type="HOGENOM" id="CLU_503399_0_0_1"/>
<evidence type="ECO:0000313" key="2">
    <source>
        <dbReference type="Proteomes" id="UP000008493"/>
    </source>
</evidence>
<dbReference type="OrthoDB" id="2269034at2759"/>
<proteinExistence type="predicted"/>
<accession>K5X2C5</accession>
<dbReference type="InParanoid" id="K5X2C5"/>
<dbReference type="EMBL" id="JH971396">
    <property type="protein sequence ID" value="EKM77298.1"/>
    <property type="molecule type" value="Genomic_DNA"/>
</dbReference>
<organism evidence="1 2">
    <name type="scientific">Agaricus bisporus var. burnettii (strain JB137-S8 / ATCC MYA-4627 / FGSC 10392)</name>
    <name type="common">White button mushroom</name>
    <dbReference type="NCBI Taxonomy" id="597362"/>
    <lineage>
        <taxon>Eukaryota</taxon>
        <taxon>Fungi</taxon>
        <taxon>Dikarya</taxon>
        <taxon>Basidiomycota</taxon>
        <taxon>Agaricomycotina</taxon>
        <taxon>Agaricomycetes</taxon>
        <taxon>Agaricomycetidae</taxon>
        <taxon>Agaricales</taxon>
        <taxon>Agaricineae</taxon>
        <taxon>Agaricaceae</taxon>
        <taxon>Agaricus</taxon>
    </lineage>
</organism>
<dbReference type="KEGG" id="abp:AGABI1DRAFT108155"/>
<dbReference type="RefSeq" id="XP_007331957.1">
    <property type="nucleotide sequence ID" value="XM_007331895.1"/>
</dbReference>
<name>K5X2C5_AGABU</name>